<proteinExistence type="predicted"/>
<comment type="caution">
    <text evidence="2">The sequence shown here is derived from an EMBL/GenBank/DDBJ whole genome shotgun (WGS) entry which is preliminary data.</text>
</comment>
<name>A0ABT5TFK6_9RHOB</name>
<feature type="signal peptide" evidence="1">
    <location>
        <begin position="1"/>
        <end position="19"/>
    </location>
</feature>
<dbReference type="RefSeq" id="WP_274354389.1">
    <property type="nucleotide sequence ID" value="NZ_JAQZSM010000051.1"/>
</dbReference>
<feature type="chain" id="PRO_5047373363" evidence="1">
    <location>
        <begin position="20"/>
        <end position="113"/>
    </location>
</feature>
<accession>A0ABT5TFK6</accession>
<keyword evidence="3" id="KW-1185">Reference proteome</keyword>
<evidence type="ECO:0000313" key="3">
    <source>
        <dbReference type="Proteomes" id="UP001431784"/>
    </source>
</evidence>
<evidence type="ECO:0000313" key="2">
    <source>
        <dbReference type="EMBL" id="MDD7973729.1"/>
    </source>
</evidence>
<protein>
    <submittedName>
        <fullName evidence="2">Uncharacterized protein</fullName>
    </submittedName>
</protein>
<dbReference type="Proteomes" id="UP001431784">
    <property type="component" value="Unassembled WGS sequence"/>
</dbReference>
<gene>
    <name evidence="2" type="ORF">PUT78_21955</name>
</gene>
<organism evidence="2 3">
    <name type="scientific">Roseinatronobacter alkalisoli</name>
    <dbReference type="NCBI Taxonomy" id="3028235"/>
    <lineage>
        <taxon>Bacteria</taxon>
        <taxon>Pseudomonadati</taxon>
        <taxon>Pseudomonadota</taxon>
        <taxon>Alphaproteobacteria</taxon>
        <taxon>Rhodobacterales</taxon>
        <taxon>Paracoccaceae</taxon>
        <taxon>Roseinatronobacter</taxon>
    </lineage>
</organism>
<keyword evidence="1" id="KW-0732">Signal</keyword>
<dbReference type="EMBL" id="JAQZSM010000051">
    <property type="protein sequence ID" value="MDD7973729.1"/>
    <property type="molecule type" value="Genomic_DNA"/>
</dbReference>
<evidence type="ECO:0000256" key="1">
    <source>
        <dbReference type="SAM" id="SignalP"/>
    </source>
</evidence>
<reference evidence="2" key="1">
    <citation type="submission" date="2023-02" db="EMBL/GenBank/DDBJ databases">
        <title>Description of Roseinatronobacter alkalisoli sp. nov., an alkaliphilic bacerium isolated from soda soil.</title>
        <authorList>
            <person name="Wei W."/>
        </authorList>
    </citation>
    <scope>NUCLEOTIDE SEQUENCE</scope>
    <source>
        <strain evidence="2">HJB301</strain>
    </source>
</reference>
<sequence length="113" mass="11993">MKKIVLIGAALLSAGVASAQTISPGHAQFAAGLNLDAAQYSMTELMLIEQARRDNDRLAERFYLSGTNRETRGGVGQVSQGKAQIAVGLGVNPADHTLNELQLLWNATNGEDD</sequence>